<dbReference type="InterPro" id="IPR041588">
    <property type="entry name" value="Integrase_H2C2"/>
</dbReference>
<dbReference type="GO" id="GO:0015074">
    <property type="term" value="P:DNA integration"/>
    <property type="evidence" value="ECO:0007669"/>
    <property type="project" value="InterPro"/>
</dbReference>
<dbReference type="Pfam" id="PF17921">
    <property type="entry name" value="Integrase_H2C2"/>
    <property type="match status" value="1"/>
</dbReference>
<dbReference type="InterPro" id="IPR036397">
    <property type="entry name" value="RNaseH_sf"/>
</dbReference>
<dbReference type="Pfam" id="PF00665">
    <property type="entry name" value="rve"/>
    <property type="match status" value="1"/>
</dbReference>
<gene>
    <name evidence="3" type="ORF">HF521_005938</name>
</gene>
<name>A0A8T0ATT6_SILME</name>
<accession>A0A8T0ATT6</accession>
<dbReference type="PROSITE" id="PS50994">
    <property type="entry name" value="INTEGRASE"/>
    <property type="match status" value="1"/>
</dbReference>
<sequence>ESVLKSLHDSNGHLGFEKTYALVTDRFFWPKMKSEVETYCKSCDRCIMRKTLPQKRAPMSHMSSAGPLDLVCIDFLTIEPDTRNVSNVLVITDHFTRYAQAFPCKDQKALTVARTLWEKYFVHYGLPNRIHSDQGPDFESRLIKEMLTMLGVKKSRTSPYHPQGDPQPERFNRTLLNMLGTLNAQQKTKWSQHIAHLVHSYNSTPNETTGYTPYFLMFGREPKLPVDVALGVQSEEVVPVTYGSYVEGMRQQLKDAYELASAASARANRGNKRRYDKKVHSQGLNPGDRVLIQNLGLKGKHKLADR</sequence>
<dbReference type="Gene3D" id="3.30.420.10">
    <property type="entry name" value="Ribonuclease H-like superfamily/Ribonuclease H"/>
    <property type="match status" value="1"/>
</dbReference>
<reference evidence="3" key="1">
    <citation type="submission" date="2020-08" db="EMBL/GenBank/DDBJ databases">
        <title>Chromosome-level assembly of Southern catfish (Silurus meridionalis) provides insights into visual adaptation to the nocturnal and benthic lifestyles.</title>
        <authorList>
            <person name="Zhang Y."/>
            <person name="Wang D."/>
            <person name="Peng Z."/>
        </authorList>
    </citation>
    <scope>NUCLEOTIDE SEQUENCE</scope>
    <source>
        <strain evidence="3">SWU-2019-XX</strain>
        <tissue evidence="3">Muscle</tissue>
    </source>
</reference>
<organism evidence="3 4">
    <name type="scientific">Silurus meridionalis</name>
    <name type="common">Southern catfish</name>
    <name type="synonym">Silurus soldatovi meridionalis</name>
    <dbReference type="NCBI Taxonomy" id="175797"/>
    <lineage>
        <taxon>Eukaryota</taxon>
        <taxon>Metazoa</taxon>
        <taxon>Chordata</taxon>
        <taxon>Craniata</taxon>
        <taxon>Vertebrata</taxon>
        <taxon>Euteleostomi</taxon>
        <taxon>Actinopterygii</taxon>
        <taxon>Neopterygii</taxon>
        <taxon>Teleostei</taxon>
        <taxon>Ostariophysi</taxon>
        <taxon>Siluriformes</taxon>
        <taxon>Siluridae</taxon>
        <taxon>Silurus</taxon>
    </lineage>
</organism>
<dbReference type="AlphaFoldDB" id="A0A8T0ATT6"/>
<dbReference type="SUPFAM" id="SSF53098">
    <property type="entry name" value="Ribonuclease H-like"/>
    <property type="match status" value="1"/>
</dbReference>
<dbReference type="Proteomes" id="UP000606274">
    <property type="component" value="Unassembled WGS sequence"/>
</dbReference>
<feature type="non-terminal residue" evidence="3">
    <location>
        <position position="1"/>
    </location>
</feature>
<dbReference type="InterPro" id="IPR050951">
    <property type="entry name" value="Retrovirus_Pol_polyprotein"/>
</dbReference>
<evidence type="ECO:0000313" key="3">
    <source>
        <dbReference type="EMBL" id="KAF7695844.1"/>
    </source>
</evidence>
<dbReference type="Gene3D" id="1.10.340.70">
    <property type="match status" value="1"/>
</dbReference>
<dbReference type="FunFam" id="1.10.340.70:FF:000001">
    <property type="entry name" value="Retrovirus-related Pol polyprotein from transposon gypsy-like Protein"/>
    <property type="match status" value="1"/>
</dbReference>
<comment type="caution">
    <text evidence="3">The sequence shown here is derived from an EMBL/GenBank/DDBJ whole genome shotgun (WGS) entry which is preliminary data.</text>
</comment>
<dbReference type="EMBL" id="JABFDY010000016">
    <property type="protein sequence ID" value="KAF7695844.1"/>
    <property type="molecule type" value="Genomic_DNA"/>
</dbReference>
<dbReference type="InterPro" id="IPR001584">
    <property type="entry name" value="Integrase_cat-core"/>
</dbReference>
<protein>
    <recommendedName>
        <fullName evidence="1">Gypsy retrotransposon integrase-like protein 1</fullName>
    </recommendedName>
</protein>
<keyword evidence="4" id="KW-1185">Reference proteome</keyword>
<evidence type="ECO:0000256" key="1">
    <source>
        <dbReference type="ARBA" id="ARBA00039658"/>
    </source>
</evidence>
<dbReference type="GO" id="GO:0003676">
    <property type="term" value="F:nucleic acid binding"/>
    <property type="evidence" value="ECO:0007669"/>
    <property type="project" value="InterPro"/>
</dbReference>
<evidence type="ECO:0000259" key="2">
    <source>
        <dbReference type="PROSITE" id="PS50994"/>
    </source>
</evidence>
<dbReference type="PANTHER" id="PTHR37984">
    <property type="entry name" value="PROTEIN CBG26694"/>
    <property type="match status" value="1"/>
</dbReference>
<feature type="non-terminal residue" evidence="3">
    <location>
        <position position="306"/>
    </location>
</feature>
<evidence type="ECO:0000313" key="4">
    <source>
        <dbReference type="Proteomes" id="UP000606274"/>
    </source>
</evidence>
<feature type="domain" description="Integrase catalytic" evidence="2">
    <location>
        <begin position="63"/>
        <end position="221"/>
    </location>
</feature>
<dbReference type="PANTHER" id="PTHR37984:SF15">
    <property type="entry name" value="INTEGRASE CATALYTIC DOMAIN-CONTAINING PROTEIN"/>
    <property type="match status" value="1"/>
</dbReference>
<dbReference type="InterPro" id="IPR012337">
    <property type="entry name" value="RNaseH-like_sf"/>
</dbReference>
<dbReference type="FunFam" id="3.30.420.10:FF:000269">
    <property type="entry name" value="Uncharacterized protein"/>
    <property type="match status" value="1"/>
</dbReference>
<proteinExistence type="predicted"/>